<evidence type="ECO:0000256" key="4">
    <source>
        <dbReference type="ARBA" id="ARBA00022692"/>
    </source>
</evidence>
<keyword evidence="6 10" id="KW-1133">Transmembrane helix</keyword>
<feature type="compositionally biased region" description="Basic and acidic residues" evidence="9">
    <location>
        <begin position="174"/>
        <end position="202"/>
    </location>
</feature>
<comment type="subcellular location">
    <subcellularLocation>
        <location evidence="1">Mitochondrion inner membrane</location>
    </subcellularLocation>
</comment>
<keyword evidence="8 10" id="KW-0472">Membrane</keyword>
<evidence type="ECO:0000256" key="1">
    <source>
        <dbReference type="ARBA" id="ARBA00004273"/>
    </source>
</evidence>
<dbReference type="Proteomes" id="UP000664132">
    <property type="component" value="Unassembled WGS sequence"/>
</dbReference>
<comment type="caution">
    <text evidence="11">The sequence shown here is derived from an EMBL/GenBank/DDBJ whole genome shotgun (WGS) entry which is preliminary data.</text>
</comment>
<dbReference type="PANTHER" id="PTHR31586:SF1">
    <property type="entry name" value="CYTOCHROME C OXIDASE ASSEMBLY PROTEIN COX20, MITOCHONDRIAL"/>
    <property type="match status" value="1"/>
</dbReference>
<evidence type="ECO:0000256" key="2">
    <source>
        <dbReference type="ARBA" id="ARBA00009575"/>
    </source>
</evidence>
<dbReference type="AlphaFoldDB" id="A0A8H7W3G9"/>
<evidence type="ECO:0000256" key="9">
    <source>
        <dbReference type="SAM" id="MobiDB-lite"/>
    </source>
</evidence>
<keyword evidence="12" id="KW-1185">Reference proteome</keyword>
<protein>
    <recommendedName>
        <fullName evidence="3">Cytochrome c oxidase assembly protein COX20, mitochondrial</fullName>
    </recommendedName>
</protein>
<organism evidence="11 12">
    <name type="scientific">Cadophora malorum</name>
    <dbReference type="NCBI Taxonomy" id="108018"/>
    <lineage>
        <taxon>Eukaryota</taxon>
        <taxon>Fungi</taxon>
        <taxon>Dikarya</taxon>
        <taxon>Ascomycota</taxon>
        <taxon>Pezizomycotina</taxon>
        <taxon>Leotiomycetes</taxon>
        <taxon>Helotiales</taxon>
        <taxon>Ploettnerulaceae</taxon>
        <taxon>Cadophora</taxon>
    </lineage>
</organism>
<dbReference type="InterPro" id="IPR022533">
    <property type="entry name" value="Cox20"/>
</dbReference>
<dbReference type="GO" id="GO:0005743">
    <property type="term" value="C:mitochondrial inner membrane"/>
    <property type="evidence" value="ECO:0007669"/>
    <property type="project" value="UniProtKB-SubCell"/>
</dbReference>
<proteinExistence type="inferred from homology"/>
<feature type="transmembrane region" description="Helical" evidence="10">
    <location>
        <begin position="106"/>
        <end position="125"/>
    </location>
</feature>
<keyword evidence="4 10" id="KW-0812">Transmembrane</keyword>
<name>A0A8H7W3G9_9HELO</name>
<comment type="similarity">
    <text evidence="2">Belongs to the COX20 family.</text>
</comment>
<gene>
    <name evidence="11" type="ORF">IFR04_015942</name>
</gene>
<feature type="compositionally biased region" description="Pro residues" evidence="9">
    <location>
        <begin position="14"/>
        <end position="29"/>
    </location>
</feature>
<accession>A0A8H7W3G9</accession>
<evidence type="ECO:0000313" key="11">
    <source>
        <dbReference type="EMBL" id="KAG4410923.1"/>
    </source>
</evidence>
<feature type="region of interest" description="Disordered" evidence="9">
    <location>
        <begin position="1"/>
        <end position="76"/>
    </location>
</feature>
<feature type="transmembrane region" description="Helical" evidence="10">
    <location>
        <begin position="131"/>
        <end position="151"/>
    </location>
</feature>
<dbReference type="OrthoDB" id="14603at2759"/>
<evidence type="ECO:0000256" key="10">
    <source>
        <dbReference type="SAM" id="Phobius"/>
    </source>
</evidence>
<dbReference type="GO" id="GO:0033617">
    <property type="term" value="P:mitochondrial respiratory chain complex IV assembly"/>
    <property type="evidence" value="ECO:0007669"/>
    <property type="project" value="InterPro"/>
</dbReference>
<evidence type="ECO:0000256" key="7">
    <source>
        <dbReference type="ARBA" id="ARBA00023128"/>
    </source>
</evidence>
<feature type="compositionally biased region" description="Polar residues" evidence="9">
    <location>
        <begin position="67"/>
        <end position="76"/>
    </location>
</feature>
<evidence type="ECO:0000313" key="12">
    <source>
        <dbReference type="Proteomes" id="UP000664132"/>
    </source>
</evidence>
<evidence type="ECO:0000256" key="5">
    <source>
        <dbReference type="ARBA" id="ARBA00022792"/>
    </source>
</evidence>
<keyword evidence="5" id="KW-0999">Mitochondrion inner membrane</keyword>
<feature type="region of interest" description="Disordered" evidence="9">
    <location>
        <begin position="174"/>
        <end position="209"/>
    </location>
</feature>
<evidence type="ECO:0000256" key="6">
    <source>
        <dbReference type="ARBA" id="ARBA00022989"/>
    </source>
</evidence>
<sequence>MAGDTRDGSSPSQSTPPLPPPGATSPPPHITSSSPKIYEVFNAPSSPPPSAPSQSGPISANALPEGSGQNTAGANQEAPTLATAIKTVRIQDFKQVHMYPCVRESLLMGIGGAFGVGGVRALWGAPIPKAANWAVGTFVFASFANYEFCLYRRRLERQHMKRAVEIIDRKKAEKEAAAKVKREERRRAKEEADRRAEEEARRKSWWKVW</sequence>
<dbReference type="Pfam" id="PF12597">
    <property type="entry name" value="Cox20"/>
    <property type="match status" value="1"/>
</dbReference>
<evidence type="ECO:0000256" key="8">
    <source>
        <dbReference type="ARBA" id="ARBA00023136"/>
    </source>
</evidence>
<dbReference type="EMBL" id="JAFJYH010000557">
    <property type="protein sequence ID" value="KAG4410923.1"/>
    <property type="molecule type" value="Genomic_DNA"/>
</dbReference>
<evidence type="ECO:0000256" key="3">
    <source>
        <dbReference type="ARBA" id="ARBA00017689"/>
    </source>
</evidence>
<dbReference type="PANTHER" id="PTHR31586">
    <property type="entry name" value="CYTOCHROME C OXIDASE PROTEIN 20"/>
    <property type="match status" value="1"/>
</dbReference>
<reference evidence="11" key="1">
    <citation type="submission" date="2021-02" db="EMBL/GenBank/DDBJ databases">
        <title>Genome sequence Cadophora malorum strain M34.</title>
        <authorList>
            <person name="Stefanovic E."/>
            <person name="Vu D."/>
            <person name="Scully C."/>
            <person name="Dijksterhuis J."/>
            <person name="Roader J."/>
            <person name="Houbraken J."/>
        </authorList>
    </citation>
    <scope>NUCLEOTIDE SEQUENCE</scope>
    <source>
        <strain evidence="11">M34</strain>
    </source>
</reference>
<keyword evidence="7" id="KW-0496">Mitochondrion</keyword>